<dbReference type="WBParaSite" id="maker-unitig_29928-snap-gene-0.2-mRNA-1">
    <property type="protein sequence ID" value="maker-unitig_29928-snap-gene-0.2-mRNA-1"/>
    <property type="gene ID" value="maker-unitig_29928-snap-gene-0.2"/>
</dbReference>
<evidence type="ECO:0000256" key="1">
    <source>
        <dbReference type="ARBA" id="ARBA00004123"/>
    </source>
</evidence>
<feature type="compositionally biased region" description="Low complexity" evidence="4">
    <location>
        <begin position="373"/>
        <end position="384"/>
    </location>
</feature>
<feature type="region of interest" description="Disordered" evidence="4">
    <location>
        <begin position="371"/>
        <end position="421"/>
    </location>
</feature>
<evidence type="ECO:0000256" key="2">
    <source>
        <dbReference type="ARBA" id="ARBA00022553"/>
    </source>
</evidence>
<reference evidence="6" key="1">
    <citation type="submission" date="2016-11" db="UniProtKB">
        <authorList>
            <consortium name="WormBaseParasite"/>
        </authorList>
    </citation>
    <scope>IDENTIFICATION</scope>
</reference>
<protein>
    <submittedName>
        <fullName evidence="6">MFAP1 domain-containing protein</fullName>
    </submittedName>
</protein>
<dbReference type="GO" id="GO:0010997">
    <property type="term" value="F:anaphase-promoting complex binding"/>
    <property type="evidence" value="ECO:0007669"/>
    <property type="project" value="TreeGrafter"/>
</dbReference>
<organism evidence="5 6">
    <name type="scientific">Macrostomum lignano</name>
    <dbReference type="NCBI Taxonomy" id="282301"/>
    <lineage>
        <taxon>Eukaryota</taxon>
        <taxon>Metazoa</taxon>
        <taxon>Spiralia</taxon>
        <taxon>Lophotrochozoa</taxon>
        <taxon>Platyhelminthes</taxon>
        <taxon>Rhabditophora</taxon>
        <taxon>Macrostomorpha</taxon>
        <taxon>Macrostomida</taxon>
        <taxon>Macrostomidae</taxon>
        <taxon>Macrostomum</taxon>
    </lineage>
</organism>
<keyword evidence="5" id="KW-1185">Reference proteome</keyword>
<feature type="compositionally biased region" description="Basic and acidic residues" evidence="4">
    <location>
        <begin position="104"/>
        <end position="115"/>
    </location>
</feature>
<dbReference type="GO" id="GO:0007095">
    <property type="term" value="P:mitotic G2 DNA damage checkpoint signaling"/>
    <property type="evidence" value="ECO:0007669"/>
    <property type="project" value="TreeGrafter"/>
</dbReference>
<sequence>MKKLPVILTIISKKHPTINPEKDSKDKSKISDNNDDVNEDEADEEIGIQKLRNKIQTPMRKTKMKEATKLMRNPMMTEMPNSSDNEEEEESEDNNEGDEDEERAADSADDNIKSDSRKRRLRQRDFLEEEAELSGSDDGGADDVDNPEDGDSLDQALAAELEGMIDDDEDALGGRSKVRRQVARIQHAMETDEDRRRLDQLKELLLPDGELADESDADGGVRKWRFNRWKELQERRDAAEAAARAGLEDACWGDGRGRGAAKARGGGTGGRGQGRAGAATAAPAHAAAGRPGVPERLSITAQHPNQHHQHLLEDSSSQQSQFFRDMHARLVAKSAGSGGGGDSGLKAAVAAAAESKVKSSTGVACFSVQSRKSASNNNTNTTDSSGRKRVSGLTGPVANGNQPAAKKLRQTAGSGGLAASPVQQRRSSIFVEFLCR</sequence>
<name>A0A1I8FCZ9_9PLAT</name>
<evidence type="ECO:0000313" key="6">
    <source>
        <dbReference type="WBParaSite" id="maker-unitig_29928-snap-gene-0.2-mRNA-1"/>
    </source>
</evidence>
<dbReference type="GO" id="GO:0033314">
    <property type="term" value="P:mitotic DNA replication checkpoint signaling"/>
    <property type="evidence" value="ECO:0007669"/>
    <property type="project" value="TreeGrafter"/>
</dbReference>
<feature type="region of interest" description="Disordered" evidence="4">
    <location>
        <begin position="236"/>
        <end position="320"/>
    </location>
</feature>
<keyword evidence="3" id="KW-0539">Nucleus</keyword>
<evidence type="ECO:0000313" key="5">
    <source>
        <dbReference type="Proteomes" id="UP000095280"/>
    </source>
</evidence>
<proteinExistence type="predicted"/>
<accession>A0A1I8FCZ9</accession>
<evidence type="ECO:0000256" key="3">
    <source>
        <dbReference type="ARBA" id="ARBA00023242"/>
    </source>
</evidence>
<feature type="compositionally biased region" description="Basic and acidic residues" evidence="4">
    <location>
        <begin position="20"/>
        <end position="32"/>
    </location>
</feature>
<comment type="subcellular location">
    <subcellularLocation>
        <location evidence="1">Nucleus</location>
    </subcellularLocation>
</comment>
<feature type="compositionally biased region" description="Gly residues" evidence="4">
    <location>
        <begin position="264"/>
        <end position="275"/>
    </location>
</feature>
<dbReference type="PANTHER" id="PTHR14396:SF10">
    <property type="entry name" value="CLASPIN"/>
    <property type="match status" value="1"/>
</dbReference>
<dbReference type="GO" id="GO:0005634">
    <property type="term" value="C:nucleus"/>
    <property type="evidence" value="ECO:0007669"/>
    <property type="project" value="UniProtKB-SubCell"/>
</dbReference>
<feature type="compositionally biased region" description="Acidic residues" evidence="4">
    <location>
        <begin position="139"/>
        <end position="152"/>
    </location>
</feature>
<dbReference type="Proteomes" id="UP000095280">
    <property type="component" value="Unplaced"/>
</dbReference>
<keyword evidence="2" id="KW-0597">Phosphoprotein</keyword>
<feature type="region of interest" description="Disordered" evidence="4">
    <location>
        <begin position="14"/>
        <end position="156"/>
    </location>
</feature>
<feature type="compositionally biased region" description="Low complexity" evidence="4">
    <location>
        <begin position="276"/>
        <end position="292"/>
    </location>
</feature>
<feature type="compositionally biased region" description="Acidic residues" evidence="4">
    <location>
        <begin position="33"/>
        <end position="46"/>
    </location>
</feature>
<dbReference type="InterPro" id="IPR024146">
    <property type="entry name" value="Claspin"/>
</dbReference>
<feature type="compositionally biased region" description="Acidic residues" evidence="4">
    <location>
        <begin position="84"/>
        <end position="103"/>
    </location>
</feature>
<dbReference type="PANTHER" id="PTHR14396">
    <property type="entry name" value="CLASPIN"/>
    <property type="match status" value="1"/>
</dbReference>
<dbReference type="AlphaFoldDB" id="A0A1I8FCZ9"/>
<evidence type="ECO:0000256" key="4">
    <source>
        <dbReference type="SAM" id="MobiDB-lite"/>
    </source>
</evidence>
<feature type="compositionally biased region" description="Low complexity" evidence="4">
    <location>
        <begin position="240"/>
        <end position="250"/>
    </location>
</feature>